<reference evidence="3 4" key="1">
    <citation type="submission" date="2018-11" db="EMBL/GenBank/DDBJ databases">
        <authorList>
            <consortium name="Pathogen Informatics"/>
        </authorList>
    </citation>
    <scope>NUCLEOTIDE SEQUENCE [LARGE SCALE GENOMIC DNA]</scope>
</reference>
<dbReference type="Pfam" id="PF11878">
    <property type="entry name" value="DOCK_C-D_N"/>
    <property type="match status" value="1"/>
</dbReference>
<gene>
    <name evidence="3" type="ORF">HPBE_LOCUS25083</name>
</gene>
<feature type="region of interest" description="Disordered" evidence="1">
    <location>
        <begin position="19"/>
        <end position="47"/>
    </location>
</feature>
<feature type="compositionally biased region" description="Polar residues" evidence="1">
    <location>
        <begin position="24"/>
        <end position="47"/>
    </location>
</feature>
<dbReference type="InterPro" id="IPR026791">
    <property type="entry name" value="DOCK"/>
</dbReference>
<dbReference type="GO" id="GO:0007264">
    <property type="term" value="P:small GTPase-mediated signal transduction"/>
    <property type="evidence" value="ECO:0007669"/>
    <property type="project" value="InterPro"/>
</dbReference>
<dbReference type="Proteomes" id="UP000050761">
    <property type="component" value="Unassembled WGS sequence"/>
</dbReference>
<dbReference type="EMBL" id="UZAH01037319">
    <property type="protein sequence ID" value="VDP49002.1"/>
    <property type="molecule type" value="Genomic_DNA"/>
</dbReference>
<dbReference type="PANTHER" id="PTHR23317:SF26">
    <property type="entry name" value="ZIZIMIN, ISOFORM K"/>
    <property type="match status" value="1"/>
</dbReference>
<dbReference type="PANTHER" id="PTHR23317">
    <property type="entry name" value="DEDICATOR OF CYTOKINESIS DOCK"/>
    <property type="match status" value="1"/>
</dbReference>
<proteinExistence type="predicted"/>
<organism evidence="4 5">
    <name type="scientific">Heligmosomoides polygyrus</name>
    <name type="common">Parasitic roundworm</name>
    <dbReference type="NCBI Taxonomy" id="6339"/>
    <lineage>
        <taxon>Eukaryota</taxon>
        <taxon>Metazoa</taxon>
        <taxon>Ecdysozoa</taxon>
        <taxon>Nematoda</taxon>
        <taxon>Chromadorea</taxon>
        <taxon>Rhabditida</taxon>
        <taxon>Rhabditina</taxon>
        <taxon>Rhabditomorpha</taxon>
        <taxon>Strongyloidea</taxon>
        <taxon>Heligmosomidae</taxon>
        <taxon>Heligmosomoides</taxon>
    </lineage>
</organism>
<dbReference type="AlphaFoldDB" id="A0A183GQW4"/>
<feature type="region of interest" description="Disordered" evidence="1">
    <location>
        <begin position="333"/>
        <end position="356"/>
    </location>
</feature>
<name>A0A183GQW4_HELPZ</name>
<dbReference type="WBParaSite" id="HPBE_0002508401-mRNA-1">
    <property type="protein sequence ID" value="HPBE_0002508401-mRNA-1"/>
    <property type="gene ID" value="HPBE_0002508401"/>
</dbReference>
<evidence type="ECO:0000313" key="4">
    <source>
        <dbReference type="Proteomes" id="UP000050761"/>
    </source>
</evidence>
<sequence length="477" mass="52929">MRPSDQQELYRVRFVSNDDRRSDISGNSSSASTLIKDSITGSTKSGTSQLRKFTAGIGRPGQAREAREAVRNVISAQSSSRRVVAAEPLDYEKFVIEKAVLLENDPQRELLMFPRDDVEEVVEPKESSTVVPMVHPQDAEGLSWLLPRDFVNDIYSPKRSISFNYAKFGGDYDSVLDEPPETEEMSSSLVFESDMIAEEERVAAENAPTTDVIKEGFVIVLSDTGLLDNFKPGKRRYCTVKQLISGEVAVDIRKSRDTPPKRPQLIVGSAQLRSRRRGRTAIEIEPARSSQEKSEARSLTLAFDDSEDLSNWFLSIQRALSFGAKGDTLSLGSFQPDDSYGRTNEPDSSSIGSADSGRESLLWRGQRAVAKALQPPIVDRKNIFSLYSSLSPSTKPVCEPLSILSCGSSSKPVQEHAEVITVQFIIEFKKLDLKLDVGASSPVQMIFTTHCSPKDLWLVCCVDRMLSLDYTGDLYMK</sequence>
<evidence type="ECO:0000313" key="3">
    <source>
        <dbReference type="EMBL" id="VDP49002.1"/>
    </source>
</evidence>
<evidence type="ECO:0000256" key="1">
    <source>
        <dbReference type="SAM" id="MobiDB-lite"/>
    </source>
</evidence>
<keyword evidence="4" id="KW-1185">Reference proteome</keyword>
<dbReference type="PROSITE" id="PS50003">
    <property type="entry name" value="PH_DOMAIN"/>
    <property type="match status" value="1"/>
</dbReference>
<dbReference type="InterPro" id="IPR001849">
    <property type="entry name" value="PH_domain"/>
</dbReference>
<evidence type="ECO:0000259" key="2">
    <source>
        <dbReference type="PROSITE" id="PS50003"/>
    </source>
</evidence>
<evidence type="ECO:0000313" key="5">
    <source>
        <dbReference type="WBParaSite" id="HPBE_0002508401-mRNA-1"/>
    </source>
</evidence>
<dbReference type="InterPro" id="IPR021816">
    <property type="entry name" value="DOCK_C/D_N"/>
</dbReference>
<feature type="domain" description="PH" evidence="2">
    <location>
        <begin position="211"/>
        <end position="321"/>
    </location>
</feature>
<accession>A0A183GQW4</accession>
<dbReference type="GO" id="GO:0005085">
    <property type="term" value="F:guanyl-nucleotide exchange factor activity"/>
    <property type="evidence" value="ECO:0007669"/>
    <property type="project" value="InterPro"/>
</dbReference>
<accession>A0A3P8DCE2</accession>
<reference evidence="5" key="2">
    <citation type="submission" date="2019-09" db="UniProtKB">
        <authorList>
            <consortium name="WormBaseParasite"/>
        </authorList>
    </citation>
    <scope>IDENTIFICATION</scope>
</reference>
<dbReference type="OrthoDB" id="5874598at2759"/>
<protein>
    <submittedName>
        <fullName evidence="5">PH domain-containing protein</fullName>
    </submittedName>
</protein>